<dbReference type="GO" id="GO:0016787">
    <property type="term" value="F:hydrolase activity"/>
    <property type="evidence" value="ECO:0007669"/>
    <property type="project" value="UniProtKB-KW"/>
</dbReference>
<dbReference type="GO" id="GO:0016042">
    <property type="term" value="P:lipid catabolic process"/>
    <property type="evidence" value="ECO:0007669"/>
    <property type="project" value="UniProtKB-KW"/>
</dbReference>
<dbReference type="PANTHER" id="PTHR11005">
    <property type="entry name" value="LYSOSOMAL ACID LIPASE-RELATED"/>
    <property type="match status" value="1"/>
</dbReference>
<evidence type="ECO:0000256" key="3">
    <source>
        <dbReference type="ARBA" id="ARBA00022801"/>
    </source>
</evidence>
<dbReference type="GO" id="GO:0016020">
    <property type="term" value="C:membrane"/>
    <property type="evidence" value="ECO:0007669"/>
    <property type="project" value="UniProtKB-SubCell"/>
</dbReference>
<dbReference type="Proteomes" id="UP000298138">
    <property type="component" value="Unassembled WGS sequence"/>
</dbReference>
<dbReference type="SUPFAM" id="SSF53474">
    <property type="entry name" value="alpha/beta-Hydrolases"/>
    <property type="match status" value="1"/>
</dbReference>
<dbReference type="FunFam" id="3.40.50.1820:FF:000095">
    <property type="entry name" value="Triglyceride lipase-cholesterol esterase"/>
    <property type="match status" value="1"/>
</dbReference>
<keyword evidence="3 10" id="KW-0378">Hydrolase</keyword>
<dbReference type="OrthoDB" id="9974421at2759"/>
<accession>A0A4V3SI06</accession>
<feature type="compositionally biased region" description="Basic and acidic residues" evidence="8">
    <location>
        <begin position="532"/>
        <end position="548"/>
    </location>
</feature>
<proteinExistence type="predicted"/>
<keyword evidence="6" id="KW-0443">Lipid metabolism</keyword>
<evidence type="ECO:0000256" key="4">
    <source>
        <dbReference type="ARBA" id="ARBA00022963"/>
    </source>
</evidence>
<organism evidence="10 11">
    <name type="scientific">Ascodesmis nigricans</name>
    <dbReference type="NCBI Taxonomy" id="341454"/>
    <lineage>
        <taxon>Eukaryota</taxon>
        <taxon>Fungi</taxon>
        <taxon>Dikarya</taxon>
        <taxon>Ascomycota</taxon>
        <taxon>Pezizomycotina</taxon>
        <taxon>Pezizomycetes</taxon>
        <taxon>Pezizales</taxon>
        <taxon>Ascodesmidaceae</taxon>
        <taxon>Ascodesmis</taxon>
    </lineage>
</organism>
<evidence type="ECO:0000256" key="8">
    <source>
        <dbReference type="SAM" id="MobiDB-lite"/>
    </source>
</evidence>
<dbReference type="Gene3D" id="3.40.50.1820">
    <property type="entry name" value="alpha/beta hydrolase"/>
    <property type="match status" value="1"/>
</dbReference>
<dbReference type="InterPro" id="IPR029058">
    <property type="entry name" value="AB_hydrolase_fold"/>
</dbReference>
<dbReference type="EMBL" id="ML220143">
    <property type="protein sequence ID" value="TGZ78294.1"/>
    <property type="molecule type" value="Genomic_DNA"/>
</dbReference>
<dbReference type="FunCoup" id="A0A4V3SI06">
    <property type="interactions" value="1351"/>
</dbReference>
<feature type="domain" description="AB hydrolase-1" evidence="9">
    <location>
        <begin position="118"/>
        <end position="414"/>
    </location>
</feature>
<evidence type="ECO:0000256" key="5">
    <source>
        <dbReference type="ARBA" id="ARBA00022989"/>
    </source>
</evidence>
<evidence type="ECO:0000313" key="10">
    <source>
        <dbReference type="EMBL" id="TGZ78294.1"/>
    </source>
</evidence>
<keyword evidence="7" id="KW-0472">Membrane</keyword>
<dbReference type="Pfam" id="PF00561">
    <property type="entry name" value="Abhydrolase_1"/>
    <property type="match status" value="1"/>
</dbReference>
<name>A0A4V3SI06_9PEZI</name>
<evidence type="ECO:0000259" key="9">
    <source>
        <dbReference type="Pfam" id="PF00561"/>
    </source>
</evidence>
<gene>
    <name evidence="10" type="ORF">EX30DRAFT_162556</name>
</gene>
<evidence type="ECO:0000256" key="1">
    <source>
        <dbReference type="ARBA" id="ARBA00004167"/>
    </source>
</evidence>
<sequence length="560" mass="63085">MLMLFFPRIAAPIINFCYKRSRALFNALSPTKYTTVTSSSEDKSIVANIRDADGFIELCEIWNDGTWRVEEHVVQTSDGYLLGLHRLVKIDPEEQNIRRRASRWDTRSSVSGNGDRKVVYLHHGLLMNSEVWVCQLEKDKSLPFVLAEKGFDVWLGNNRGNKYSKKSIHHASSSNKFWDFSIDDFAFYDIPDSINYILETTKQKTLSYIGFSQGTAQAFASLSIHPKLNEKVDVFIALAPAMNPAGLYASMADALMKASPNLMYLFFGRKSILGSTTFWQSILYPPIFVRVIDACLGGLFNWRGANISLNQKIAAYAHLYSYTSVKSVVHWFQIMRNRCFQMYDDEMQTGFLSFTGRSFYKVARFPTKNITTPIVLVYGGSDSLVDINIMLKELPDHTTATEIPHFEHLDFLWGENVDELVFPHVLNALEKYSAPDLLPSSFSSGSRIAFGQLDLDADLLPESAVRRVSDQQTKEAEDSLEAAVLARLAQNAATAQQGSNESSTLRHRPNGYNRFRSPSPTNAPFAPNAQDGVKEHPVERLRDDDLLDSRSASDTVVSEE</sequence>
<comment type="subcellular location">
    <subcellularLocation>
        <location evidence="1">Membrane</location>
        <topology evidence="1">Single-pass membrane protein</topology>
    </subcellularLocation>
</comment>
<keyword evidence="11" id="KW-1185">Reference proteome</keyword>
<keyword evidence="2" id="KW-0812">Transmembrane</keyword>
<keyword evidence="5" id="KW-1133">Transmembrane helix</keyword>
<reference evidence="10 11" key="1">
    <citation type="submission" date="2019-04" db="EMBL/GenBank/DDBJ databases">
        <title>Comparative genomics and transcriptomics to analyze fruiting body development in filamentous ascomycetes.</title>
        <authorList>
            <consortium name="DOE Joint Genome Institute"/>
            <person name="Lutkenhaus R."/>
            <person name="Traeger S."/>
            <person name="Breuer J."/>
            <person name="Kuo A."/>
            <person name="Lipzen A."/>
            <person name="Pangilinan J."/>
            <person name="Dilworth D."/>
            <person name="Sandor L."/>
            <person name="Poggeler S."/>
            <person name="Barry K."/>
            <person name="Grigoriev I.V."/>
            <person name="Nowrousian M."/>
        </authorList>
    </citation>
    <scope>NUCLEOTIDE SEQUENCE [LARGE SCALE GENOMIC DNA]</scope>
    <source>
        <strain evidence="10 11">CBS 389.68</strain>
    </source>
</reference>
<dbReference type="InterPro" id="IPR000073">
    <property type="entry name" value="AB_hydrolase_1"/>
</dbReference>
<dbReference type="AlphaFoldDB" id="A0A4V3SI06"/>
<protein>
    <submittedName>
        <fullName evidence="10">Alpha/beta-hydrolase</fullName>
    </submittedName>
</protein>
<keyword evidence="4" id="KW-0442">Lipid degradation</keyword>
<evidence type="ECO:0000313" key="11">
    <source>
        <dbReference type="Proteomes" id="UP000298138"/>
    </source>
</evidence>
<dbReference type="InParanoid" id="A0A4V3SI06"/>
<evidence type="ECO:0000256" key="6">
    <source>
        <dbReference type="ARBA" id="ARBA00023098"/>
    </source>
</evidence>
<evidence type="ECO:0000256" key="7">
    <source>
        <dbReference type="ARBA" id="ARBA00023136"/>
    </source>
</evidence>
<evidence type="ECO:0000256" key="2">
    <source>
        <dbReference type="ARBA" id="ARBA00022692"/>
    </source>
</evidence>
<dbReference type="STRING" id="341454.A0A4V3SI06"/>
<feature type="region of interest" description="Disordered" evidence="8">
    <location>
        <begin position="491"/>
        <end position="560"/>
    </location>
</feature>